<name>A0AAN8T442_SOLBU</name>
<reference evidence="1 2" key="1">
    <citation type="submission" date="2024-02" db="EMBL/GenBank/DDBJ databases">
        <title>de novo genome assembly of Solanum bulbocastanum strain 11H21.</title>
        <authorList>
            <person name="Hosaka A.J."/>
        </authorList>
    </citation>
    <scope>NUCLEOTIDE SEQUENCE [LARGE SCALE GENOMIC DNA]</scope>
    <source>
        <tissue evidence="1">Young leaves</tissue>
    </source>
</reference>
<dbReference type="EMBL" id="JBANQN010000009">
    <property type="protein sequence ID" value="KAK6780270.1"/>
    <property type="molecule type" value="Genomic_DNA"/>
</dbReference>
<comment type="caution">
    <text evidence="1">The sequence shown here is derived from an EMBL/GenBank/DDBJ whole genome shotgun (WGS) entry which is preliminary data.</text>
</comment>
<sequence length="66" mass="7535">MATDTVQIINNNRSSYTAVGTNITRKYRENGPKQHKKEETYQGDIKGRWAIKQILRISSTSRIGLP</sequence>
<dbReference type="Proteomes" id="UP001371456">
    <property type="component" value="Unassembled WGS sequence"/>
</dbReference>
<evidence type="ECO:0000313" key="2">
    <source>
        <dbReference type="Proteomes" id="UP001371456"/>
    </source>
</evidence>
<proteinExistence type="predicted"/>
<gene>
    <name evidence="1" type="ORF">RDI58_022454</name>
</gene>
<accession>A0AAN8T442</accession>
<keyword evidence="2" id="KW-1185">Reference proteome</keyword>
<organism evidence="1 2">
    <name type="scientific">Solanum bulbocastanum</name>
    <name type="common">Wild potato</name>
    <dbReference type="NCBI Taxonomy" id="147425"/>
    <lineage>
        <taxon>Eukaryota</taxon>
        <taxon>Viridiplantae</taxon>
        <taxon>Streptophyta</taxon>
        <taxon>Embryophyta</taxon>
        <taxon>Tracheophyta</taxon>
        <taxon>Spermatophyta</taxon>
        <taxon>Magnoliopsida</taxon>
        <taxon>eudicotyledons</taxon>
        <taxon>Gunneridae</taxon>
        <taxon>Pentapetalae</taxon>
        <taxon>asterids</taxon>
        <taxon>lamiids</taxon>
        <taxon>Solanales</taxon>
        <taxon>Solanaceae</taxon>
        <taxon>Solanoideae</taxon>
        <taxon>Solaneae</taxon>
        <taxon>Solanum</taxon>
    </lineage>
</organism>
<dbReference type="AlphaFoldDB" id="A0AAN8T442"/>
<protein>
    <submittedName>
        <fullName evidence="1">Uncharacterized protein</fullName>
    </submittedName>
</protein>
<evidence type="ECO:0000313" key="1">
    <source>
        <dbReference type="EMBL" id="KAK6780270.1"/>
    </source>
</evidence>